<dbReference type="Pfam" id="PF03665">
    <property type="entry name" value="UPF0172"/>
    <property type="match status" value="1"/>
</dbReference>
<evidence type="ECO:0000313" key="3">
    <source>
        <dbReference type="EMBL" id="CAE0594367.1"/>
    </source>
</evidence>
<protein>
    <recommendedName>
        <fullName evidence="2">MPN domain-containing protein</fullName>
    </recommendedName>
</protein>
<dbReference type="PANTHER" id="PTHR12941">
    <property type="entry name" value="ER MEMBRANE PROTEIN COMPLEX"/>
    <property type="match status" value="1"/>
</dbReference>
<organism evidence="3">
    <name type="scientific">Strombidinopsis acuminata</name>
    <dbReference type="NCBI Taxonomy" id="141414"/>
    <lineage>
        <taxon>Eukaryota</taxon>
        <taxon>Sar</taxon>
        <taxon>Alveolata</taxon>
        <taxon>Ciliophora</taxon>
        <taxon>Intramacronucleata</taxon>
        <taxon>Spirotrichea</taxon>
        <taxon>Choreotrichia</taxon>
        <taxon>Choreotrichida</taxon>
        <taxon>Strombidinopsidae</taxon>
        <taxon>Strombidinopsis</taxon>
    </lineage>
</organism>
<evidence type="ECO:0000259" key="2">
    <source>
        <dbReference type="PROSITE" id="PS50249"/>
    </source>
</evidence>
<dbReference type="GO" id="GO:0072546">
    <property type="term" value="C:EMC complex"/>
    <property type="evidence" value="ECO:0007669"/>
    <property type="project" value="InterPro"/>
</dbReference>
<proteinExistence type="inferred from homology"/>
<dbReference type="InterPro" id="IPR005366">
    <property type="entry name" value="EMC8/9"/>
</dbReference>
<accession>A0A7S3TUY4</accession>
<feature type="domain" description="MPN" evidence="2">
    <location>
        <begin position="7"/>
        <end position="135"/>
    </location>
</feature>
<name>A0A7S3TUY4_9SPIT</name>
<dbReference type="PROSITE" id="PS50249">
    <property type="entry name" value="MPN"/>
    <property type="match status" value="1"/>
</dbReference>
<dbReference type="EMBL" id="HBIQ01095616">
    <property type="protein sequence ID" value="CAE0594367.1"/>
    <property type="molecule type" value="Transcribed_RNA"/>
</dbReference>
<gene>
    <name evidence="3" type="ORF">SACU0126_LOCUS30441</name>
</gene>
<reference evidence="3" key="1">
    <citation type="submission" date="2021-01" db="EMBL/GenBank/DDBJ databases">
        <authorList>
            <person name="Corre E."/>
            <person name="Pelletier E."/>
            <person name="Niang G."/>
            <person name="Scheremetjew M."/>
            <person name="Finn R."/>
            <person name="Kale V."/>
            <person name="Holt S."/>
            <person name="Cochrane G."/>
            <person name="Meng A."/>
            <person name="Brown T."/>
            <person name="Cohen L."/>
        </authorList>
    </citation>
    <scope>NUCLEOTIDE SEQUENCE</scope>
    <source>
        <strain evidence="3">SPMC142</strain>
    </source>
</reference>
<dbReference type="AlphaFoldDB" id="A0A7S3TUY4"/>
<dbReference type="InterPro" id="IPR037518">
    <property type="entry name" value="MPN"/>
</dbReference>
<comment type="similarity">
    <text evidence="1">Belongs to the EMC8/EMC9 family.</text>
</comment>
<evidence type="ECO:0000256" key="1">
    <source>
        <dbReference type="ARBA" id="ARBA00007461"/>
    </source>
</evidence>
<dbReference type="PANTHER" id="PTHR12941:SF10">
    <property type="entry name" value="ER MEMBRANE PROTEIN COMPLEX SUBUNIT 8_9 HOMOLOG"/>
    <property type="match status" value="1"/>
</dbReference>
<dbReference type="CDD" id="cd08060">
    <property type="entry name" value="MPN_UPF0172"/>
    <property type="match status" value="1"/>
</dbReference>
<sequence length="190" mass="20745">MPGSPSIELGDRAYCLMFLHACKHPTKAVNGLLLGIATDNGIKVETVLPLFHSSFALSPMLEVALTLADEHCKSSHEQLVGYYQANELSDDLELGAFGKKIAQKIQAQCAQAIVLLIDGARMRPTTNDLRLVPLNVDGKPAAVTPSLQGGPLVLKRLEDYIEQGVQRRLVDFDAHLEDAQNDWFNAALLK</sequence>